<evidence type="ECO:0000259" key="8">
    <source>
        <dbReference type="Pfam" id="PF02782"/>
    </source>
</evidence>
<feature type="domain" description="Carbohydrate kinase FGGY C-terminal" evidence="8">
    <location>
        <begin position="160"/>
        <end position="286"/>
    </location>
</feature>
<dbReference type="EMBL" id="JAHIBW010000031">
    <property type="protein sequence ID" value="KAG7295230.1"/>
    <property type="molecule type" value="Genomic_DNA"/>
</dbReference>
<dbReference type="EC" id="2.7.1.30" evidence="3"/>
<feature type="domain" description="Carbohydrate kinase FGGY N-terminal" evidence="7">
    <location>
        <begin position="9"/>
        <end position="144"/>
    </location>
</feature>
<dbReference type="PROSITE" id="PS00445">
    <property type="entry name" value="FGGY_KINASES_2"/>
    <property type="match status" value="1"/>
</dbReference>
<name>A0ABQ7PS35_PLUXY</name>
<dbReference type="GO" id="GO:0016301">
    <property type="term" value="F:kinase activity"/>
    <property type="evidence" value="ECO:0007669"/>
    <property type="project" value="UniProtKB-KW"/>
</dbReference>
<dbReference type="Pfam" id="PF00370">
    <property type="entry name" value="FGGY_N"/>
    <property type="match status" value="1"/>
</dbReference>
<dbReference type="PANTHER" id="PTHR10196">
    <property type="entry name" value="SUGAR KINASE"/>
    <property type="match status" value="1"/>
</dbReference>
<sequence>AISAKVPDRNKNYLKSVAGLPISPYFSALKMRWLKDNVKAVRKASRDRRLLFGTVDSWIVWNLTGGPNGGLHVTDATNASRTLLMNLETLNWDPMLCRLFGIHRDSLPQIRSSSEVYGVVKDGSVLDGIQICGILGNQQAALVGQNCLKAGQAKNTYRSGCFLLYNTGAKRVQSTHGLITTVAYKMGPDTPAVYALEGSIAVAGGAMKFLRDNLKLIKDITQDTEHLGGQVFSTGDVYFVPAFSGLYAPYWRKDARGIICGLTAFTKKHHIVRAALEAVCFQTRLRHILVAHEGTYKINAKFNKITATTLLRKTCSRSTKGKKHQKEDAVELGSWTMMCRLSEQWCSKSVTPRIANQQKISARLSF</sequence>
<evidence type="ECO:0000256" key="1">
    <source>
        <dbReference type="ARBA" id="ARBA00005190"/>
    </source>
</evidence>
<keyword evidence="10" id="KW-1185">Reference proteome</keyword>
<dbReference type="PROSITE" id="PS00933">
    <property type="entry name" value="FGGY_KINASES_1"/>
    <property type="match status" value="1"/>
</dbReference>
<keyword evidence="5 6" id="KW-0418">Kinase</keyword>
<keyword evidence="4 6" id="KW-0808">Transferase</keyword>
<accession>A0ABQ7PS35</accession>
<dbReference type="Gene3D" id="3.30.420.40">
    <property type="match status" value="2"/>
</dbReference>
<evidence type="ECO:0000256" key="6">
    <source>
        <dbReference type="RuleBase" id="RU003733"/>
    </source>
</evidence>
<dbReference type="InterPro" id="IPR043129">
    <property type="entry name" value="ATPase_NBD"/>
</dbReference>
<evidence type="ECO:0000256" key="3">
    <source>
        <dbReference type="ARBA" id="ARBA00012099"/>
    </source>
</evidence>
<evidence type="ECO:0000256" key="4">
    <source>
        <dbReference type="ARBA" id="ARBA00022679"/>
    </source>
</evidence>
<reference evidence="9 10" key="1">
    <citation type="submission" date="2021-06" db="EMBL/GenBank/DDBJ databases">
        <title>A haploid diamondback moth (Plutella xylostella L.) genome assembly resolves 31 chromosomes and identifies a diamide resistance mutation.</title>
        <authorList>
            <person name="Ward C.M."/>
            <person name="Perry K.D."/>
            <person name="Baker G."/>
            <person name="Powis K."/>
            <person name="Heckel D.G."/>
            <person name="Baxter S.W."/>
        </authorList>
    </citation>
    <scope>NUCLEOTIDE SEQUENCE [LARGE SCALE GENOMIC DNA]</scope>
    <source>
        <strain evidence="9 10">LV</strain>
        <tissue evidence="9">Single pupa</tissue>
    </source>
</reference>
<gene>
    <name evidence="9" type="ORF">JYU34_022204</name>
</gene>
<dbReference type="Proteomes" id="UP000823941">
    <property type="component" value="Chromosome 31"/>
</dbReference>
<organism evidence="9 10">
    <name type="scientific">Plutella xylostella</name>
    <name type="common">Diamondback moth</name>
    <name type="synonym">Plutella maculipennis</name>
    <dbReference type="NCBI Taxonomy" id="51655"/>
    <lineage>
        <taxon>Eukaryota</taxon>
        <taxon>Metazoa</taxon>
        <taxon>Ecdysozoa</taxon>
        <taxon>Arthropoda</taxon>
        <taxon>Hexapoda</taxon>
        <taxon>Insecta</taxon>
        <taxon>Pterygota</taxon>
        <taxon>Neoptera</taxon>
        <taxon>Endopterygota</taxon>
        <taxon>Lepidoptera</taxon>
        <taxon>Glossata</taxon>
        <taxon>Ditrysia</taxon>
        <taxon>Yponomeutoidea</taxon>
        <taxon>Plutellidae</taxon>
        <taxon>Plutella</taxon>
    </lineage>
</organism>
<dbReference type="InterPro" id="IPR018485">
    <property type="entry name" value="FGGY_C"/>
</dbReference>
<evidence type="ECO:0000313" key="10">
    <source>
        <dbReference type="Proteomes" id="UP000823941"/>
    </source>
</evidence>
<comment type="pathway">
    <text evidence="1">Polyol metabolism; glycerol degradation via glycerol kinase pathway; sn-glycerol 3-phosphate from glycerol: step 1/1.</text>
</comment>
<dbReference type="SUPFAM" id="SSF53067">
    <property type="entry name" value="Actin-like ATPase domain"/>
    <property type="match status" value="2"/>
</dbReference>
<evidence type="ECO:0000256" key="2">
    <source>
        <dbReference type="ARBA" id="ARBA00009156"/>
    </source>
</evidence>
<feature type="non-terminal residue" evidence="9">
    <location>
        <position position="1"/>
    </location>
</feature>
<comment type="caution">
    <text evidence="9">The sequence shown here is derived from an EMBL/GenBank/DDBJ whole genome shotgun (WGS) entry which is preliminary data.</text>
</comment>
<evidence type="ECO:0000256" key="5">
    <source>
        <dbReference type="ARBA" id="ARBA00022777"/>
    </source>
</evidence>
<dbReference type="Pfam" id="PF02782">
    <property type="entry name" value="FGGY_C"/>
    <property type="match status" value="1"/>
</dbReference>
<comment type="similarity">
    <text evidence="2 6">Belongs to the FGGY kinase family.</text>
</comment>
<evidence type="ECO:0000313" key="9">
    <source>
        <dbReference type="EMBL" id="KAG7295230.1"/>
    </source>
</evidence>
<dbReference type="PANTHER" id="PTHR10196:SF40">
    <property type="entry name" value="GLYCEROL KINASE"/>
    <property type="match status" value="1"/>
</dbReference>
<protein>
    <recommendedName>
        <fullName evidence="3">glycerol kinase</fullName>
        <ecNumber evidence="3">2.7.1.30</ecNumber>
    </recommendedName>
</protein>
<proteinExistence type="inferred from homology"/>
<dbReference type="InterPro" id="IPR018483">
    <property type="entry name" value="Carb_kinase_FGGY_CS"/>
</dbReference>
<evidence type="ECO:0000259" key="7">
    <source>
        <dbReference type="Pfam" id="PF00370"/>
    </source>
</evidence>
<dbReference type="InterPro" id="IPR018484">
    <property type="entry name" value="FGGY_N"/>
</dbReference>